<evidence type="ECO:0000313" key="1">
    <source>
        <dbReference type="EMBL" id="MDF5690307.1"/>
    </source>
</evidence>
<organism evidence="1 2">
    <name type="scientific">Aquirufa aurantiipilula</name>
    <dbReference type="NCBI Taxonomy" id="2696561"/>
    <lineage>
        <taxon>Bacteria</taxon>
        <taxon>Pseudomonadati</taxon>
        <taxon>Bacteroidota</taxon>
        <taxon>Cytophagia</taxon>
        <taxon>Cytophagales</taxon>
        <taxon>Flectobacillaceae</taxon>
        <taxon>Aquirufa</taxon>
    </lineage>
</organism>
<proteinExistence type="predicted"/>
<dbReference type="EMBL" id="JARJOW010000003">
    <property type="protein sequence ID" value="MDF5690307.1"/>
    <property type="molecule type" value="Genomic_DNA"/>
</dbReference>
<evidence type="ECO:0000313" key="2">
    <source>
        <dbReference type="Proteomes" id="UP001321344"/>
    </source>
</evidence>
<comment type="caution">
    <text evidence="1">The sequence shown here is derived from an EMBL/GenBank/DDBJ whole genome shotgun (WGS) entry which is preliminary data.</text>
</comment>
<keyword evidence="2" id="KW-1185">Reference proteome</keyword>
<dbReference type="RefSeq" id="WP_276343970.1">
    <property type="nucleotide sequence ID" value="NZ_JARJOW010000003.1"/>
</dbReference>
<name>A0ABT6BIL9_9BACT</name>
<dbReference type="InterPro" id="IPR036388">
    <property type="entry name" value="WH-like_DNA-bd_sf"/>
</dbReference>
<sequence length="254" mass="28913">MKEPYLNITNSILYNPTLTSDEKIILAEITSLDKLNNGCIASDNHFAKIINKTRQRTNGIIKKLETKGFISIKVKQGIGKITKPVDNFWDLIKTPVQIEDTSEAIQKQGGVVIQDNPCQDSLQVGVEIEDTSCRDLDTTITANNTVLTIQEESQYTGEIENVPVENIDLVGERLIELMCISPTQLLNPFLIKFQDSLFELGAKFGPEIIEKYHILKSNKELYEIYGFENFSDVRQHLTFVKENMDKFLRQKNLI</sequence>
<accession>A0ABT6BIL9</accession>
<reference evidence="1 2" key="1">
    <citation type="submission" date="2023-03" db="EMBL/GenBank/DDBJ databases">
        <title>Genome sequencing of Aquirufa.</title>
        <authorList>
            <person name="Pitt A."/>
            <person name="Hahn M.W."/>
        </authorList>
    </citation>
    <scope>NUCLEOTIDE SEQUENCE [LARGE SCALE GENOMIC DNA]</scope>
    <source>
        <strain evidence="1 2">WAEICH-18A</strain>
    </source>
</reference>
<dbReference type="Proteomes" id="UP001321344">
    <property type="component" value="Unassembled WGS sequence"/>
</dbReference>
<protein>
    <recommendedName>
        <fullName evidence="3">Helix-turn-helix domain-containing protein</fullName>
    </recommendedName>
</protein>
<evidence type="ECO:0008006" key="3">
    <source>
        <dbReference type="Google" id="ProtNLM"/>
    </source>
</evidence>
<dbReference type="Gene3D" id="1.10.10.10">
    <property type="entry name" value="Winged helix-like DNA-binding domain superfamily/Winged helix DNA-binding domain"/>
    <property type="match status" value="1"/>
</dbReference>
<gene>
    <name evidence="1" type="ORF">PQG43_05490</name>
</gene>